<evidence type="ECO:0000256" key="3">
    <source>
        <dbReference type="ARBA" id="ARBA00023204"/>
    </source>
</evidence>
<dbReference type="AlphaFoldDB" id="A0A0F9LUN2"/>
<comment type="caution">
    <text evidence="5">The sequence shown here is derived from an EMBL/GenBank/DDBJ whole genome shotgun (WGS) entry which is preliminary data.</text>
</comment>
<dbReference type="GO" id="GO:0006281">
    <property type="term" value="P:DNA repair"/>
    <property type="evidence" value="ECO:0007669"/>
    <property type="project" value="UniProtKB-KW"/>
</dbReference>
<reference evidence="5" key="1">
    <citation type="journal article" date="2015" name="Nature">
        <title>Complex archaea that bridge the gap between prokaryotes and eukaryotes.</title>
        <authorList>
            <person name="Spang A."/>
            <person name="Saw J.H."/>
            <person name="Jorgensen S.L."/>
            <person name="Zaremba-Niedzwiedzka K."/>
            <person name="Martijn J."/>
            <person name="Lind A.E."/>
            <person name="van Eijk R."/>
            <person name="Schleper C."/>
            <person name="Guy L."/>
            <person name="Ettema T.J."/>
        </authorList>
    </citation>
    <scope>NUCLEOTIDE SEQUENCE</scope>
</reference>
<protein>
    <submittedName>
        <fullName evidence="5">Uncharacterized protein</fullName>
    </submittedName>
</protein>
<dbReference type="Gene3D" id="1.10.340.30">
    <property type="entry name" value="Hypothetical protein, domain 2"/>
    <property type="match status" value="1"/>
</dbReference>
<dbReference type="EMBL" id="LAZR01006626">
    <property type="protein sequence ID" value="KKM90791.1"/>
    <property type="molecule type" value="Genomic_DNA"/>
</dbReference>
<organism evidence="5">
    <name type="scientific">marine sediment metagenome</name>
    <dbReference type="NCBI Taxonomy" id="412755"/>
    <lineage>
        <taxon>unclassified sequences</taxon>
        <taxon>metagenomes</taxon>
        <taxon>ecological metagenomes</taxon>
    </lineage>
</organism>
<name>A0A0F9LUN2_9ZZZZ</name>
<dbReference type="GO" id="GO:0003906">
    <property type="term" value="F:DNA-(apurinic or apyrimidinic site) endonuclease activity"/>
    <property type="evidence" value="ECO:0007669"/>
    <property type="project" value="InterPro"/>
</dbReference>
<dbReference type="InterPro" id="IPR012092">
    <property type="entry name" value="DNA_glyclase/AP_lyase_Ogg"/>
</dbReference>
<dbReference type="InterPro" id="IPR011257">
    <property type="entry name" value="DNA_glycosylase"/>
</dbReference>
<sequence length="123" mass="14603">MLLTEFSEIRNRSINLIFKELGFCIMTANCNFENCIEIQKKIDEGFLSLSETELSPMLKHYKYRFYNIRSKFILEARNQTRQLEKNIKSNTNKTNLREQLVENIKNIGCKEASHFLRNIGYID</sequence>
<evidence type="ECO:0000256" key="4">
    <source>
        <dbReference type="ARBA" id="ARBA00023295"/>
    </source>
</evidence>
<dbReference type="SUPFAM" id="SSF48150">
    <property type="entry name" value="DNA-glycosylase"/>
    <property type="match status" value="1"/>
</dbReference>
<dbReference type="Pfam" id="PF22175">
    <property type="entry name" value="Ogg-HhH"/>
    <property type="match status" value="1"/>
</dbReference>
<dbReference type="GO" id="GO:0016799">
    <property type="term" value="F:hydrolase activity, hydrolyzing N-glycosyl compounds"/>
    <property type="evidence" value="ECO:0007669"/>
    <property type="project" value="InterPro"/>
</dbReference>
<keyword evidence="2" id="KW-0378">Hydrolase</keyword>
<keyword evidence="4" id="KW-0326">Glycosidase</keyword>
<proteinExistence type="predicted"/>
<evidence type="ECO:0000256" key="1">
    <source>
        <dbReference type="ARBA" id="ARBA00022763"/>
    </source>
</evidence>
<evidence type="ECO:0000313" key="5">
    <source>
        <dbReference type="EMBL" id="KKM90791.1"/>
    </source>
</evidence>
<evidence type="ECO:0000256" key="2">
    <source>
        <dbReference type="ARBA" id="ARBA00022801"/>
    </source>
</evidence>
<gene>
    <name evidence="5" type="ORF">LCGC14_1235110</name>
</gene>
<accession>A0A0F9LUN2</accession>
<keyword evidence="3" id="KW-0234">DNA repair</keyword>
<keyword evidence="1" id="KW-0227">DNA damage</keyword>